<keyword evidence="4 7" id="KW-0133">Cell shape</keyword>
<evidence type="ECO:0000313" key="11">
    <source>
        <dbReference type="Proteomes" id="UP000254101"/>
    </source>
</evidence>
<reference evidence="10 11" key="1">
    <citation type="submission" date="2018-07" db="EMBL/GenBank/DDBJ databases">
        <title>Erythrobacter nanhaiensis sp. nov., a novel member of the genus Erythrobacter isolated from the South China Sea.</title>
        <authorList>
            <person name="Chen X."/>
            <person name="Liu J."/>
        </authorList>
    </citation>
    <scope>NUCLEOTIDE SEQUENCE [LARGE SCALE GENOMIC DNA]</scope>
    <source>
        <strain evidence="10 11">S-5</strain>
    </source>
</reference>
<dbReference type="Proteomes" id="UP000254101">
    <property type="component" value="Unassembled WGS sequence"/>
</dbReference>
<dbReference type="EMBL" id="QRBB01000001">
    <property type="protein sequence ID" value="RDS78634.1"/>
    <property type="molecule type" value="Genomic_DNA"/>
</dbReference>
<dbReference type="AlphaFoldDB" id="A0A395LT96"/>
<keyword evidence="11" id="KW-1185">Reference proteome</keyword>
<keyword evidence="5 7" id="KW-0573">Peptidoglycan synthesis</keyword>
<dbReference type="GO" id="GO:0071555">
    <property type="term" value="P:cell wall organization"/>
    <property type="evidence" value="ECO:0007669"/>
    <property type="project" value="UniProtKB-UniRule"/>
</dbReference>
<dbReference type="GO" id="GO:0018104">
    <property type="term" value="P:peptidoglycan-protein cross-linking"/>
    <property type="evidence" value="ECO:0007669"/>
    <property type="project" value="TreeGrafter"/>
</dbReference>
<dbReference type="GO" id="GO:0071972">
    <property type="term" value="F:peptidoglycan L,D-transpeptidase activity"/>
    <property type="evidence" value="ECO:0007669"/>
    <property type="project" value="TreeGrafter"/>
</dbReference>
<dbReference type="GO" id="GO:0016740">
    <property type="term" value="F:transferase activity"/>
    <property type="evidence" value="ECO:0007669"/>
    <property type="project" value="UniProtKB-KW"/>
</dbReference>
<feature type="region of interest" description="Disordered" evidence="8">
    <location>
        <begin position="1"/>
        <end position="41"/>
    </location>
</feature>
<protein>
    <recommendedName>
        <fullName evidence="9">L,D-TPase catalytic domain-containing protein</fullName>
    </recommendedName>
</protein>
<comment type="pathway">
    <text evidence="1 7">Cell wall biogenesis; peptidoglycan biosynthesis.</text>
</comment>
<proteinExistence type="inferred from homology"/>
<dbReference type="PROSITE" id="PS52029">
    <property type="entry name" value="LD_TPASE"/>
    <property type="match status" value="1"/>
</dbReference>
<sequence length="342" mass="36890">MLVACGFQGTDSPEVESERADNESQTSTDGYDDARTASQEEARFANGKVELTLPDGVTDEMMGERTPTMLAVQVMLDRSRHSPGVIDGRGGGNTDRAIRYYREANGLSGGSEVDEALLESLFENERGDIFRTYTVTQADAEGPFYDVPDSFAAMSDLEELGYETPLEMLAERFHMDQEFLRALNPDADFGKEGTKLVIVSHGDGAVDGEITRIEVRKGDDSLVAMNEAGDIVASYPATIGSSRFPSPSGTMEVVAVAPEPNYTFTSGGREWGPEGTYILPPGPNNPVGGTWIDLEKEGYGIHGSPDPQLIAKSNSHGCVRLTNWDAEALAEAVEQGVTVEFV</sequence>
<evidence type="ECO:0000256" key="2">
    <source>
        <dbReference type="ARBA" id="ARBA00005992"/>
    </source>
</evidence>
<feature type="compositionally biased region" description="Basic and acidic residues" evidence="8">
    <location>
        <begin position="32"/>
        <end position="41"/>
    </location>
</feature>
<dbReference type="GO" id="GO:0005576">
    <property type="term" value="C:extracellular region"/>
    <property type="evidence" value="ECO:0007669"/>
    <property type="project" value="TreeGrafter"/>
</dbReference>
<feature type="active site" description="Proton donor/acceptor" evidence="7">
    <location>
        <position position="302"/>
    </location>
</feature>
<dbReference type="Gene3D" id="2.40.440.10">
    <property type="entry name" value="L,D-transpeptidase catalytic domain-like"/>
    <property type="match status" value="1"/>
</dbReference>
<dbReference type="UniPathway" id="UPA00219"/>
<evidence type="ECO:0000256" key="8">
    <source>
        <dbReference type="SAM" id="MobiDB-lite"/>
    </source>
</evidence>
<keyword evidence="3" id="KW-0808">Transferase</keyword>
<dbReference type="InterPro" id="IPR036365">
    <property type="entry name" value="PGBD-like_sf"/>
</dbReference>
<comment type="similarity">
    <text evidence="2">Belongs to the YkuD family.</text>
</comment>
<dbReference type="CDD" id="cd16913">
    <property type="entry name" value="YkuD_like"/>
    <property type="match status" value="1"/>
</dbReference>
<dbReference type="PANTHER" id="PTHR30582">
    <property type="entry name" value="L,D-TRANSPEPTIDASE"/>
    <property type="match status" value="1"/>
</dbReference>
<gene>
    <name evidence="10" type="ORF">DL238_09380</name>
</gene>
<dbReference type="SUPFAM" id="SSF47090">
    <property type="entry name" value="PGBD-like"/>
    <property type="match status" value="1"/>
</dbReference>
<evidence type="ECO:0000256" key="4">
    <source>
        <dbReference type="ARBA" id="ARBA00022960"/>
    </source>
</evidence>
<evidence type="ECO:0000256" key="1">
    <source>
        <dbReference type="ARBA" id="ARBA00004752"/>
    </source>
</evidence>
<dbReference type="SUPFAM" id="SSF141523">
    <property type="entry name" value="L,D-transpeptidase catalytic domain-like"/>
    <property type="match status" value="1"/>
</dbReference>
<evidence type="ECO:0000313" key="10">
    <source>
        <dbReference type="EMBL" id="RDS78634.1"/>
    </source>
</evidence>
<feature type="domain" description="L,D-TPase catalytic" evidence="9">
    <location>
        <begin position="211"/>
        <end position="342"/>
    </location>
</feature>
<feature type="active site" description="Nucleophile" evidence="7">
    <location>
        <position position="318"/>
    </location>
</feature>
<evidence type="ECO:0000256" key="5">
    <source>
        <dbReference type="ARBA" id="ARBA00022984"/>
    </source>
</evidence>
<dbReference type="InterPro" id="IPR005490">
    <property type="entry name" value="LD_TPept_cat_dom"/>
</dbReference>
<evidence type="ECO:0000256" key="3">
    <source>
        <dbReference type="ARBA" id="ARBA00022679"/>
    </source>
</evidence>
<evidence type="ECO:0000256" key="7">
    <source>
        <dbReference type="PROSITE-ProRule" id="PRU01373"/>
    </source>
</evidence>
<name>A0A395LT96_9SPHN</name>
<dbReference type="PANTHER" id="PTHR30582:SF30">
    <property type="entry name" value="BLR4375 PROTEIN"/>
    <property type="match status" value="1"/>
</dbReference>
<dbReference type="Pfam" id="PF03734">
    <property type="entry name" value="YkuD"/>
    <property type="match status" value="1"/>
</dbReference>
<comment type="caution">
    <text evidence="10">The sequence shown here is derived from an EMBL/GenBank/DDBJ whole genome shotgun (WGS) entry which is preliminary data.</text>
</comment>
<dbReference type="InterPro" id="IPR050979">
    <property type="entry name" value="LD-transpeptidase"/>
</dbReference>
<keyword evidence="6 7" id="KW-0961">Cell wall biogenesis/degradation</keyword>
<evidence type="ECO:0000256" key="6">
    <source>
        <dbReference type="ARBA" id="ARBA00023316"/>
    </source>
</evidence>
<dbReference type="GO" id="GO:0008360">
    <property type="term" value="P:regulation of cell shape"/>
    <property type="evidence" value="ECO:0007669"/>
    <property type="project" value="UniProtKB-UniRule"/>
</dbReference>
<dbReference type="OrthoDB" id="9787225at2"/>
<organism evidence="10 11">
    <name type="scientific">Alteriqipengyuania lutimaris</name>
    <dbReference type="NCBI Taxonomy" id="1538146"/>
    <lineage>
        <taxon>Bacteria</taxon>
        <taxon>Pseudomonadati</taxon>
        <taxon>Pseudomonadota</taxon>
        <taxon>Alphaproteobacteria</taxon>
        <taxon>Sphingomonadales</taxon>
        <taxon>Erythrobacteraceae</taxon>
        <taxon>Alteriqipengyuania</taxon>
    </lineage>
</organism>
<dbReference type="InterPro" id="IPR038063">
    <property type="entry name" value="Transpep_catalytic_dom"/>
</dbReference>
<evidence type="ECO:0000259" key="9">
    <source>
        <dbReference type="PROSITE" id="PS52029"/>
    </source>
</evidence>
<accession>A0A395LT96</accession>